<accession>B2KZJ9</accession>
<organism evidence="2">
    <name type="scientific">Picea abies</name>
    <name type="common">Norway spruce</name>
    <name type="synonym">Picea excelsa</name>
    <dbReference type="NCBI Taxonomy" id="3329"/>
    <lineage>
        <taxon>Eukaryota</taxon>
        <taxon>Viridiplantae</taxon>
        <taxon>Streptophyta</taxon>
        <taxon>Embryophyta</taxon>
        <taxon>Tracheophyta</taxon>
        <taxon>Spermatophyta</taxon>
        <taxon>Pinopsida</taxon>
        <taxon>Pinidae</taxon>
        <taxon>Conifers I</taxon>
        <taxon>Pinales</taxon>
        <taxon>Pinaceae</taxon>
        <taxon>Picea</taxon>
    </lineage>
</organism>
<feature type="region of interest" description="Disordered" evidence="1">
    <location>
        <begin position="29"/>
        <end position="61"/>
    </location>
</feature>
<gene>
    <name evidence="2" type="primary">WD40</name>
</gene>
<evidence type="ECO:0000313" key="2">
    <source>
        <dbReference type="EMBL" id="ACA04890.1"/>
    </source>
</evidence>
<proteinExistence type="evidence at transcript level"/>
<evidence type="ECO:0000256" key="1">
    <source>
        <dbReference type="SAM" id="MobiDB-lite"/>
    </source>
</evidence>
<feature type="non-terminal residue" evidence="2">
    <location>
        <position position="61"/>
    </location>
</feature>
<dbReference type="EMBL" id="EU332988">
    <property type="protein sequence ID" value="ACA04890.1"/>
    <property type="molecule type" value="mRNA"/>
</dbReference>
<reference evidence="2" key="1">
    <citation type="journal article" date="2009" name="Plant Physiol. Biochem.">
        <title>Effect of bud burst forcing on transcript expression of selected genes in needles of Norway spruce during autumn.</title>
        <authorList>
            <person name="Asante D.K."/>
            <person name="Yakovlev I.A."/>
            <person name="Fossdal C.G."/>
            <person name="Timmerhaus G."/>
            <person name="Partanen J."/>
            <person name="Johnsen O."/>
        </authorList>
    </citation>
    <scope>NUCLEOTIDE SEQUENCE</scope>
</reference>
<protein>
    <submittedName>
        <fullName evidence="2">Nucleotide binding WD-40 repeat family protein</fullName>
    </submittedName>
</protein>
<dbReference type="AlphaFoldDB" id="B2KZJ9"/>
<name>B2KZJ9_PICAB</name>
<sequence length="61" mass="7204">MEPMTEYERKRLENVQRNQQMLAALRVHDTAEHLRSASKKPKSEIKGYKPPKREREAEPSV</sequence>